<dbReference type="InterPro" id="IPR014942">
    <property type="entry name" value="AbiEii"/>
</dbReference>
<evidence type="ECO:0000313" key="1">
    <source>
        <dbReference type="EMBL" id="SMG37519.1"/>
    </source>
</evidence>
<reference evidence="2" key="1">
    <citation type="submission" date="2017-04" db="EMBL/GenBank/DDBJ databases">
        <authorList>
            <person name="Varghese N."/>
            <person name="Submissions S."/>
        </authorList>
    </citation>
    <scope>NUCLEOTIDE SEQUENCE [LARGE SCALE GENOMIC DNA]</scope>
    <source>
        <strain evidence="2">DSM 4125</strain>
    </source>
</reference>
<organism evidence="1 2">
    <name type="scientific">Marivirga sericea</name>
    <dbReference type="NCBI Taxonomy" id="1028"/>
    <lineage>
        <taxon>Bacteria</taxon>
        <taxon>Pseudomonadati</taxon>
        <taxon>Bacteroidota</taxon>
        <taxon>Cytophagia</taxon>
        <taxon>Cytophagales</taxon>
        <taxon>Marivirgaceae</taxon>
        <taxon>Marivirga</taxon>
    </lineage>
</organism>
<evidence type="ECO:0000313" key="2">
    <source>
        <dbReference type="Proteomes" id="UP000193804"/>
    </source>
</evidence>
<dbReference type="AlphaFoldDB" id="A0A1X7K8V0"/>
<dbReference type="Pfam" id="PF08843">
    <property type="entry name" value="AbiEii"/>
    <property type="match status" value="1"/>
</dbReference>
<sequence>MLYKESVTSETLDLLKSLSEEDLLADFFLVGGTSLALQIGHRKSIDLDFFSLSGFDSDEIQNLLIHKYQIQIDYLAKHTISGQIRDVKVDFISHQYPQLAAVKTVEDFRLADPKDIAAMKLNAVCNRGSKKDFVDIFYLMGYFELEELIHFYQKKYNQSNSIMVLKSLLYYDDAELEPDPVYLKNPLPWDQVKSKITAEAKKSF</sequence>
<dbReference type="OrthoDB" id="9796281at2"/>
<name>A0A1X7K8V0_9BACT</name>
<accession>A0A1X7K8V0</accession>
<dbReference type="STRING" id="1028.SAMN05661096_02460"/>
<dbReference type="Proteomes" id="UP000193804">
    <property type="component" value="Unassembled WGS sequence"/>
</dbReference>
<keyword evidence="1" id="KW-0808">Transferase</keyword>
<keyword evidence="2" id="KW-1185">Reference proteome</keyword>
<proteinExistence type="predicted"/>
<dbReference type="RefSeq" id="WP_085517594.1">
    <property type="nucleotide sequence ID" value="NZ_FXAW01000005.1"/>
</dbReference>
<dbReference type="GO" id="GO:0016740">
    <property type="term" value="F:transferase activity"/>
    <property type="evidence" value="ECO:0007669"/>
    <property type="project" value="UniProtKB-KW"/>
</dbReference>
<protein>
    <submittedName>
        <fullName evidence="1">Nucleotidyl transferase AbiEii toxin, Type IV TA system</fullName>
    </submittedName>
</protein>
<gene>
    <name evidence="1" type="ORF">SAMN05661096_02460</name>
</gene>
<dbReference type="EMBL" id="FXAW01000005">
    <property type="protein sequence ID" value="SMG37519.1"/>
    <property type="molecule type" value="Genomic_DNA"/>
</dbReference>